<dbReference type="GO" id="GO:0016020">
    <property type="term" value="C:membrane"/>
    <property type="evidence" value="ECO:0007669"/>
    <property type="project" value="TreeGrafter"/>
</dbReference>
<dbReference type="EMBL" id="CP063169">
    <property type="protein sequence ID" value="QOR71932.1"/>
    <property type="molecule type" value="Genomic_DNA"/>
</dbReference>
<evidence type="ECO:0000313" key="4">
    <source>
        <dbReference type="Proteomes" id="UP000593758"/>
    </source>
</evidence>
<keyword evidence="4" id="KW-1185">Reference proteome</keyword>
<dbReference type="Pfam" id="PF01757">
    <property type="entry name" value="Acyl_transf_3"/>
    <property type="match status" value="1"/>
</dbReference>
<dbReference type="PANTHER" id="PTHR23028:SF53">
    <property type="entry name" value="ACYL_TRANSF_3 DOMAIN-CONTAINING PROTEIN"/>
    <property type="match status" value="1"/>
</dbReference>
<feature type="transmembrane region" description="Helical" evidence="1">
    <location>
        <begin position="53"/>
        <end position="73"/>
    </location>
</feature>
<dbReference type="GO" id="GO:0016747">
    <property type="term" value="F:acyltransferase activity, transferring groups other than amino-acyl groups"/>
    <property type="evidence" value="ECO:0007669"/>
    <property type="project" value="InterPro"/>
</dbReference>
<keyword evidence="3" id="KW-0012">Acyltransferase</keyword>
<keyword evidence="1" id="KW-0812">Transmembrane</keyword>
<keyword evidence="1" id="KW-0472">Membrane</keyword>
<dbReference type="GO" id="GO:0009103">
    <property type="term" value="P:lipopolysaccharide biosynthetic process"/>
    <property type="evidence" value="ECO:0007669"/>
    <property type="project" value="TreeGrafter"/>
</dbReference>
<feature type="transmembrane region" description="Helical" evidence="1">
    <location>
        <begin position="171"/>
        <end position="187"/>
    </location>
</feature>
<dbReference type="InterPro" id="IPR002656">
    <property type="entry name" value="Acyl_transf_3_dom"/>
</dbReference>
<feature type="domain" description="Acyltransferase 3" evidence="2">
    <location>
        <begin position="29"/>
        <end position="377"/>
    </location>
</feature>
<feature type="transmembrane region" description="Helical" evidence="1">
    <location>
        <begin position="94"/>
        <end position="112"/>
    </location>
</feature>
<evidence type="ECO:0000313" key="3">
    <source>
        <dbReference type="EMBL" id="QOR71932.1"/>
    </source>
</evidence>
<name>A0A7M1SYV4_9MICO</name>
<keyword evidence="1" id="KW-1133">Transmembrane helix</keyword>
<dbReference type="AlphaFoldDB" id="A0A7M1SYV4"/>
<feature type="transmembrane region" description="Helical" evidence="1">
    <location>
        <begin position="199"/>
        <end position="218"/>
    </location>
</feature>
<protein>
    <submittedName>
        <fullName evidence="3">Acyltransferase</fullName>
    </submittedName>
</protein>
<accession>A0A7M1SYV4</accession>
<dbReference type="KEGG" id="halt:IM660_06665"/>
<gene>
    <name evidence="3" type="ORF">IM660_06665</name>
</gene>
<dbReference type="PANTHER" id="PTHR23028">
    <property type="entry name" value="ACETYLTRANSFERASE"/>
    <property type="match status" value="1"/>
</dbReference>
<sequence>MTCPTSPLSQRHAQSVVPPSGAARTAHIASLDGLRGIAVAGVLLFHTGHLRGGFLGVDLFFVLSGFLITSLLLREMRGGSISLTAFWARRLRRLFPALAVMLGAVTLTVWGLERAGAAIETDLVRTTLADGFWVQVNLANWHLLAQDAGYWEAFGQARVFSHLWSVAVEEQFYLVWPILLIVALTLVRRRSEGTMQWAVLSACGVLAAASLALMVLLYDPADSTRVYTGTDTRAFSLLLGAAAATEPLQRCFQALLAVLGRAVSAVLTVLVASLLTPWFLVDGTSSTTLFTGGLFLHALAAAVLIGMCAAAHAQAGWAPRPLGTLLEARPLRWLGQISYSLYLWHWPVIVLLPPERAGIDGTLHTVVVLGLSVALAAASTHLVENPLRFRAGWTRGRAGALLFVLVSVALLGLWSLLPEPTGPQIDIGNL</sequence>
<feature type="transmembrane region" description="Helical" evidence="1">
    <location>
        <begin position="359"/>
        <end position="378"/>
    </location>
</feature>
<keyword evidence="3" id="KW-0808">Transferase</keyword>
<dbReference type="Proteomes" id="UP000593758">
    <property type="component" value="Chromosome"/>
</dbReference>
<evidence type="ECO:0000259" key="2">
    <source>
        <dbReference type="Pfam" id="PF01757"/>
    </source>
</evidence>
<feature type="transmembrane region" description="Helical" evidence="1">
    <location>
        <begin position="398"/>
        <end position="417"/>
    </location>
</feature>
<feature type="transmembrane region" description="Helical" evidence="1">
    <location>
        <begin position="293"/>
        <end position="313"/>
    </location>
</feature>
<dbReference type="RefSeq" id="WP_193498580.1">
    <property type="nucleotide sequence ID" value="NZ_CP063169.1"/>
</dbReference>
<dbReference type="InterPro" id="IPR050879">
    <property type="entry name" value="Acyltransferase_3"/>
</dbReference>
<proteinExistence type="predicted"/>
<evidence type="ECO:0000256" key="1">
    <source>
        <dbReference type="SAM" id="Phobius"/>
    </source>
</evidence>
<reference evidence="3 4" key="1">
    <citation type="submission" date="2020-10" db="EMBL/GenBank/DDBJ databases">
        <title>Haloactinobacterium sp. RN3S43, a bacterium isolated from saline soil.</title>
        <authorList>
            <person name="Sun J.-Q."/>
        </authorList>
    </citation>
    <scope>NUCLEOTIDE SEQUENCE [LARGE SCALE GENOMIC DNA]</scope>
    <source>
        <strain evidence="3 4">RN3S43</strain>
    </source>
</reference>
<feature type="transmembrane region" description="Helical" evidence="1">
    <location>
        <begin position="262"/>
        <end position="281"/>
    </location>
</feature>
<organism evidence="3 4">
    <name type="scientific">Ruania alkalisoli</name>
    <dbReference type="NCBI Taxonomy" id="2779775"/>
    <lineage>
        <taxon>Bacteria</taxon>
        <taxon>Bacillati</taxon>
        <taxon>Actinomycetota</taxon>
        <taxon>Actinomycetes</taxon>
        <taxon>Micrococcales</taxon>
        <taxon>Ruaniaceae</taxon>
        <taxon>Ruania</taxon>
    </lineage>
</organism>